<dbReference type="InterPro" id="IPR051552">
    <property type="entry name" value="HptR"/>
</dbReference>
<keyword evidence="3" id="KW-0963">Cytoplasm</keyword>
<dbReference type="Pfam" id="PF12833">
    <property type="entry name" value="HTH_18"/>
    <property type="match status" value="1"/>
</dbReference>
<dbReference type="PaxDb" id="411902-CLOBOL_02726"/>
<dbReference type="PRINTS" id="PR00032">
    <property type="entry name" value="HTHARAC"/>
</dbReference>
<evidence type="ECO:0000256" key="2">
    <source>
        <dbReference type="ARBA" id="ARBA00018672"/>
    </source>
</evidence>
<dbReference type="PANTHER" id="PTHR42713:SF3">
    <property type="entry name" value="TRANSCRIPTIONAL REGULATORY PROTEIN HPTR"/>
    <property type="match status" value="1"/>
</dbReference>
<evidence type="ECO:0000259" key="11">
    <source>
        <dbReference type="PROSITE" id="PS01124"/>
    </source>
</evidence>
<evidence type="ECO:0000256" key="6">
    <source>
        <dbReference type="ARBA" id="ARBA00023015"/>
    </source>
</evidence>
<dbReference type="GO" id="GO:0043565">
    <property type="term" value="F:sequence-specific DNA binding"/>
    <property type="evidence" value="ECO:0007669"/>
    <property type="project" value="InterPro"/>
</dbReference>
<dbReference type="InterPro" id="IPR011006">
    <property type="entry name" value="CheY-like_superfamily"/>
</dbReference>
<sequence length="522" mass="59510">MIFLFQAMLCDDNEIILEGLSRQIDWEGLGICLSGTAADGQDAWNQMKDNPPDILITDIRMPYIDGLELSRLAKDLNPNIVLLIISAYDDFEYARTAMHLRALDYILKPIDLDAMNRILTNAVSHCRQFHHDKRLMATQLLRNMAVQEAAGPEGIALNELDLEPDSWCCFLQVELDDHSLSKLSDDIRYASERRFSALSQILFGDSSYLLESHQYSYSVCLTSRSRMELAARRKILVDTIRRQFPHEGSYCDVSIASGSIVQGIRLLHKSVQTCHEAGKLHFIKGSNADIFYEEVESYIYNEPEDSQGYPIPDTRLITFIKEQNKEGITGELEQLKTWLYQKGSESYLYMTFSLGSFYTHLMKELGKSGINLQDIFQNPIEEFKKVAAGGTLESSIENLKQNLFKICDSIRINKSRYGKLIDQAILYIQNHYMSSSFSIDEVAGAVCLSTSYFSTVFKSETGITFTDYLIKVRMEKARGLLENTSMKMYEISSRAGYENAAYFSAAFKRYYGKSPSEFQSRK</sequence>
<feature type="domain" description="Response regulatory" evidence="12">
    <location>
        <begin position="6"/>
        <end position="123"/>
    </location>
</feature>
<feature type="domain" description="HTH araC/xylS-type" evidence="11">
    <location>
        <begin position="422"/>
        <end position="521"/>
    </location>
</feature>
<evidence type="ECO:0000256" key="10">
    <source>
        <dbReference type="PROSITE-ProRule" id="PRU00169"/>
    </source>
</evidence>
<dbReference type="InterPro" id="IPR020449">
    <property type="entry name" value="Tscrpt_reg_AraC-type_HTH"/>
</dbReference>
<dbReference type="CDD" id="cd17536">
    <property type="entry name" value="REC_YesN-like"/>
    <property type="match status" value="1"/>
</dbReference>
<evidence type="ECO:0000259" key="12">
    <source>
        <dbReference type="PROSITE" id="PS50110"/>
    </source>
</evidence>
<keyword evidence="4 10" id="KW-0597">Phosphoprotein</keyword>
<dbReference type="InterPro" id="IPR009057">
    <property type="entry name" value="Homeodomain-like_sf"/>
</dbReference>
<dbReference type="AlphaFoldDB" id="A8RQG1"/>
<accession>A8RQG1</accession>
<evidence type="ECO:0000256" key="1">
    <source>
        <dbReference type="ARBA" id="ARBA00004496"/>
    </source>
</evidence>
<reference evidence="13 14" key="2">
    <citation type="submission" date="2007-09" db="EMBL/GenBank/DDBJ databases">
        <title>Draft genome sequence of Clostridium bolteae (ATCC BAA-613).</title>
        <authorList>
            <person name="Sudarsanam P."/>
            <person name="Ley R."/>
            <person name="Guruge J."/>
            <person name="Turnbaugh P.J."/>
            <person name="Mahowald M."/>
            <person name="Liep D."/>
            <person name="Gordon J."/>
        </authorList>
    </citation>
    <scope>NUCLEOTIDE SEQUENCE [LARGE SCALE GENOMIC DNA]</scope>
    <source>
        <strain evidence="14">ATCC BAA-613 / DSM 15670 / CCUG 46953 / JCM 12243 / WAL 16351</strain>
    </source>
</reference>
<dbReference type="PROSITE" id="PS01124">
    <property type="entry name" value="HTH_ARAC_FAMILY_2"/>
    <property type="match status" value="1"/>
</dbReference>
<evidence type="ECO:0000313" key="14">
    <source>
        <dbReference type="Proteomes" id="UP000005396"/>
    </source>
</evidence>
<feature type="modified residue" description="4-aspartylphosphate" evidence="10">
    <location>
        <position position="58"/>
    </location>
</feature>
<dbReference type="Gene3D" id="3.40.50.2300">
    <property type="match status" value="1"/>
</dbReference>
<dbReference type="InterPro" id="IPR018062">
    <property type="entry name" value="HTH_AraC-typ_CS"/>
</dbReference>
<dbReference type="SUPFAM" id="SSF52172">
    <property type="entry name" value="CheY-like"/>
    <property type="match status" value="1"/>
</dbReference>
<dbReference type="SMART" id="SM00448">
    <property type="entry name" value="REC"/>
    <property type="match status" value="1"/>
</dbReference>
<protein>
    <recommendedName>
        <fullName evidence="2">Stage 0 sporulation protein A homolog</fullName>
    </recommendedName>
</protein>
<keyword evidence="6" id="KW-0805">Transcription regulation</keyword>
<dbReference type="PANTHER" id="PTHR42713">
    <property type="entry name" value="HISTIDINE KINASE-RELATED"/>
    <property type="match status" value="1"/>
</dbReference>
<comment type="subcellular location">
    <subcellularLocation>
        <location evidence="1">Cytoplasm</location>
    </subcellularLocation>
</comment>
<dbReference type="GO" id="GO:0000160">
    <property type="term" value="P:phosphorelay signal transduction system"/>
    <property type="evidence" value="ECO:0007669"/>
    <property type="project" value="UniProtKB-KW"/>
</dbReference>
<comment type="caution">
    <text evidence="13">The sequence shown here is derived from an EMBL/GenBank/DDBJ whole genome shotgun (WGS) entry which is preliminary data.</text>
</comment>
<keyword evidence="8" id="KW-0804">Transcription</keyword>
<dbReference type="SUPFAM" id="SSF46689">
    <property type="entry name" value="Homeodomain-like"/>
    <property type="match status" value="2"/>
</dbReference>
<dbReference type="PROSITE" id="PS00041">
    <property type="entry name" value="HTH_ARAC_FAMILY_1"/>
    <property type="match status" value="1"/>
</dbReference>
<reference evidence="13 14" key="1">
    <citation type="submission" date="2007-08" db="EMBL/GenBank/DDBJ databases">
        <authorList>
            <person name="Fulton L."/>
            <person name="Clifton S."/>
            <person name="Fulton B."/>
            <person name="Xu J."/>
            <person name="Minx P."/>
            <person name="Pepin K.H."/>
            <person name="Johnson M."/>
            <person name="Thiruvilangam P."/>
            <person name="Bhonagiri V."/>
            <person name="Nash W.E."/>
            <person name="Mardis E.R."/>
            <person name="Wilson R.K."/>
        </authorList>
    </citation>
    <scope>NUCLEOTIDE SEQUENCE [LARGE SCALE GENOMIC DNA]</scope>
    <source>
        <strain evidence="14">ATCC BAA-613 / DSM 15670 / CCUG 46953 / JCM 12243 / WAL 16351</strain>
    </source>
</reference>
<dbReference type="Pfam" id="PF00072">
    <property type="entry name" value="Response_reg"/>
    <property type="match status" value="1"/>
</dbReference>
<dbReference type="EMBL" id="ABCC02000025">
    <property type="protein sequence ID" value="EDP17026.1"/>
    <property type="molecule type" value="Genomic_DNA"/>
</dbReference>
<evidence type="ECO:0000256" key="3">
    <source>
        <dbReference type="ARBA" id="ARBA00022490"/>
    </source>
</evidence>
<dbReference type="InterPro" id="IPR018060">
    <property type="entry name" value="HTH_AraC"/>
</dbReference>
<dbReference type="Proteomes" id="UP000005396">
    <property type="component" value="Unassembled WGS sequence"/>
</dbReference>
<name>A8RQG1_ENTBW</name>
<dbReference type="InterPro" id="IPR001789">
    <property type="entry name" value="Sig_transdc_resp-reg_receiver"/>
</dbReference>
<dbReference type="Gene3D" id="1.10.10.60">
    <property type="entry name" value="Homeodomain-like"/>
    <property type="match status" value="2"/>
</dbReference>
<evidence type="ECO:0000256" key="4">
    <source>
        <dbReference type="ARBA" id="ARBA00022553"/>
    </source>
</evidence>
<dbReference type="PROSITE" id="PS50110">
    <property type="entry name" value="RESPONSE_REGULATORY"/>
    <property type="match status" value="1"/>
</dbReference>
<organism evidence="13 14">
    <name type="scientific">Enterocloster bolteae (strain ATCC BAA-613 / DSM 15670 / CCUG 46953 / JCM 12243 / WAL 16351)</name>
    <name type="common">Clostridium bolteae</name>
    <dbReference type="NCBI Taxonomy" id="411902"/>
    <lineage>
        <taxon>Bacteria</taxon>
        <taxon>Bacillati</taxon>
        <taxon>Bacillota</taxon>
        <taxon>Clostridia</taxon>
        <taxon>Lachnospirales</taxon>
        <taxon>Lachnospiraceae</taxon>
        <taxon>Enterocloster</taxon>
    </lineage>
</organism>
<dbReference type="eggNOG" id="COG2207">
    <property type="taxonomic scope" value="Bacteria"/>
</dbReference>
<proteinExistence type="predicted"/>
<dbReference type="GO" id="GO:0003700">
    <property type="term" value="F:DNA-binding transcription factor activity"/>
    <property type="evidence" value="ECO:0007669"/>
    <property type="project" value="InterPro"/>
</dbReference>
<keyword evidence="7" id="KW-0238">DNA-binding</keyword>
<evidence type="ECO:0000313" key="13">
    <source>
        <dbReference type="EMBL" id="EDP17026.1"/>
    </source>
</evidence>
<dbReference type="GO" id="GO:0005737">
    <property type="term" value="C:cytoplasm"/>
    <property type="evidence" value="ECO:0007669"/>
    <property type="project" value="UniProtKB-SubCell"/>
</dbReference>
<gene>
    <name evidence="13" type="ORF">CLOBOL_02726</name>
</gene>
<dbReference type="eggNOG" id="COG4753">
    <property type="taxonomic scope" value="Bacteria"/>
</dbReference>
<dbReference type="HOGENOM" id="CLU_000445_5_0_9"/>
<evidence type="ECO:0000256" key="9">
    <source>
        <dbReference type="ARBA" id="ARBA00024867"/>
    </source>
</evidence>
<dbReference type="SMART" id="SM00342">
    <property type="entry name" value="HTH_ARAC"/>
    <property type="match status" value="1"/>
</dbReference>
<evidence type="ECO:0000256" key="5">
    <source>
        <dbReference type="ARBA" id="ARBA00023012"/>
    </source>
</evidence>
<evidence type="ECO:0000256" key="8">
    <source>
        <dbReference type="ARBA" id="ARBA00023163"/>
    </source>
</evidence>
<keyword evidence="5" id="KW-0902">Two-component regulatory system</keyword>
<comment type="function">
    <text evidence="9">May play the central regulatory role in sporulation. It may be an element of the effector pathway responsible for the activation of sporulation genes in response to nutritional stress. Spo0A may act in concert with spo0H (a sigma factor) to control the expression of some genes that are critical to the sporulation process.</text>
</comment>
<evidence type="ECO:0000256" key="7">
    <source>
        <dbReference type="ARBA" id="ARBA00023125"/>
    </source>
</evidence>